<gene>
    <name evidence="1" type="ORF">SUZIE_194645</name>
</gene>
<dbReference type="AlphaFoldDB" id="A0AA41T7G7"/>
<reference evidence="1" key="1">
    <citation type="submission" date="2020-03" db="EMBL/GenBank/DDBJ databases">
        <title>Studies in the Genomics of Life Span.</title>
        <authorList>
            <person name="Glass D."/>
        </authorList>
    </citation>
    <scope>NUCLEOTIDE SEQUENCE</scope>
    <source>
        <strain evidence="1">SUZIE</strain>
        <tissue evidence="1">Muscle</tissue>
    </source>
</reference>
<dbReference type="InterPro" id="IPR023123">
    <property type="entry name" value="Tubulin_C"/>
</dbReference>
<evidence type="ECO:0000313" key="1">
    <source>
        <dbReference type="EMBL" id="MBZ3887776.1"/>
    </source>
</evidence>
<proteinExistence type="predicted"/>
<dbReference type="Gene3D" id="1.10.287.600">
    <property type="entry name" value="Helix hairpin bin"/>
    <property type="match status" value="1"/>
</dbReference>
<keyword evidence="2" id="KW-1185">Reference proteome</keyword>
<dbReference type="Proteomes" id="UP001166674">
    <property type="component" value="Unassembled WGS sequence"/>
</dbReference>
<protein>
    <submittedName>
        <fullName evidence="1">Tubulin beta chain</fullName>
    </submittedName>
</protein>
<evidence type="ECO:0000313" key="2">
    <source>
        <dbReference type="Proteomes" id="UP001166674"/>
    </source>
</evidence>
<dbReference type="EMBL" id="JAATJV010419271">
    <property type="protein sequence ID" value="MBZ3887776.1"/>
    <property type="molecule type" value="Genomic_DNA"/>
</dbReference>
<organism evidence="1 2">
    <name type="scientific">Sciurus carolinensis</name>
    <name type="common">Eastern gray squirrel</name>
    <dbReference type="NCBI Taxonomy" id="30640"/>
    <lineage>
        <taxon>Eukaryota</taxon>
        <taxon>Metazoa</taxon>
        <taxon>Chordata</taxon>
        <taxon>Craniata</taxon>
        <taxon>Vertebrata</taxon>
        <taxon>Euteleostomi</taxon>
        <taxon>Mammalia</taxon>
        <taxon>Eutheria</taxon>
        <taxon>Euarchontoglires</taxon>
        <taxon>Glires</taxon>
        <taxon>Rodentia</taxon>
        <taxon>Sciuromorpha</taxon>
        <taxon>Sciuridae</taxon>
        <taxon>Sciurinae</taxon>
        <taxon>Sciurini</taxon>
        <taxon>Sciurus</taxon>
    </lineage>
</organism>
<sequence length="102" mass="11497">MPPSLSSSWWKTQIKPSILTMRLYMILKLTIPTYGDLNHLVLATVSGDTTCLSFLARNMVPLHFLHSHVQAQGLSALVYEGVDQMEFTEAQSNKNILVSEYQ</sequence>
<comment type="caution">
    <text evidence="1">The sequence shown here is derived from an EMBL/GenBank/DDBJ whole genome shotgun (WGS) entry which is preliminary data.</text>
</comment>
<name>A0AA41T7G7_SCICA</name>
<accession>A0AA41T7G7</accession>